<keyword evidence="5" id="KW-1185">Reference proteome</keyword>
<feature type="coiled-coil region" evidence="1">
    <location>
        <begin position="249"/>
        <end position="302"/>
    </location>
</feature>
<proteinExistence type="predicted"/>
<dbReference type="Proteomes" id="UP000095192">
    <property type="component" value="Unassembled WGS sequence"/>
</dbReference>
<organism evidence="4 5">
    <name type="scientific">Cyclospora cayetanensis</name>
    <dbReference type="NCBI Taxonomy" id="88456"/>
    <lineage>
        <taxon>Eukaryota</taxon>
        <taxon>Sar</taxon>
        <taxon>Alveolata</taxon>
        <taxon>Apicomplexa</taxon>
        <taxon>Conoidasida</taxon>
        <taxon>Coccidia</taxon>
        <taxon>Eucoccidiorida</taxon>
        <taxon>Eimeriorina</taxon>
        <taxon>Eimeriidae</taxon>
        <taxon>Cyclospora</taxon>
    </lineage>
</organism>
<feature type="transmembrane region" description="Helical" evidence="3">
    <location>
        <begin position="116"/>
        <end position="137"/>
    </location>
</feature>
<evidence type="ECO:0000313" key="4">
    <source>
        <dbReference type="EMBL" id="OEH76133.1"/>
    </source>
</evidence>
<keyword evidence="3" id="KW-0472">Membrane</keyword>
<dbReference type="VEuPathDB" id="ToxoDB:cyc_04845"/>
<keyword evidence="3" id="KW-0812">Transmembrane</keyword>
<protein>
    <recommendedName>
        <fullName evidence="6">Transmembrane protein</fullName>
    </recommendedName>
</protein>
<reference evidence="4 5" key="1">
    <citation type="journal article" date="2016" name="BMC Genomics">
        <title>Comparative genomics reveals Cyclospora cayetanensis possesses coccidia-like metabolism and invasion components but unique surface antigens.</title>
        <authorList>
            <person name="Liu S."/>
            <person name="Wang L."/>
            <person name="Zheng H."/>
            <person name="Xu Z."/>
            <person name="Roellig D.M."/>
            <person name="Li N."/>
            <person name="Frace M.A."/>
            <person name="Tang K."/>
            <person name="Arrowood M.J."/>
            <person name="Moss D.M."/>
            <person name="Zhang L."/>
            <person name="Feng Y."/>
            <person name="Xiao L."/>
        </authorList>
    </citation>
    <scope>NUCLEOTIDE SEQUENCE [LARGE SCALE GENOMIC DNA]</scope>
    <source>
        <strain evidence="4 5">CHN_HEN01</strain>
    </source>
</reference>
<dbReference type="AlphaFoldDB" id="A0A1D3CY58"/>
<feature type="region of interest" description="Disordered" evidence="2">
    <location>
        <begin position="162"/>
        <end position="193"/>
    </location>
</feature>
<feature type="transmembrane region" description="Helical" evidence="3">
    <location>
        <begin position="6"/>
        <end position="31"/>
    </location>
</feature>
<evidence type="ECO:0000256" key="1">
    <source>
        <dbReference type="SAM" id="Coils"/>
    </source>
</evidence>
<evidence type="ECO:0000256" key="2">
    <source>
        <dbReference type="SAM" id="MobiDB-lite"/>
    </source>
</evidence>
<gene>
    <name evidence="4" type="ORF">cyc_04845</name>
</gene>
<evidence type="ECO:0000313" key="5">
    <source>
        <dbReference type="Proteomes" id="UP000095192"/>
    </source>
</evidence>
<name>A0A1D3CY58_9EIME</name>
<comment type="caution">
    <text evidence="4">The sequence shown here is derived from an EMBL/GenBank/DDBJ whole genome shotgun (WGS) entry which is preliminary data.</text>
</comment>
<dbReference type="InParanoid" id="A0A1D3CY58"/>
<accession>A0A1D3CY58</accession>
<evidence type="ECO:0000256" key="3">
    <source>
        <dbReference type="SAM" id="Phobius"/>
    </source>
</evidence>
<sequence>MLPCGLVGAVFYTFLPILCNATGDIAATLAWGRSFISESRSPMDQQFSETFTETFYGDYWRAAFRGPASHDSWPFSRVGKRPNVFSFRANNEIRGVYEEKTRGVSSRRGQSGARKFCSAVCLTVLAMIAFSSTWALILSRLNPPSERQLDEESDTILGTFKEEQDPARGEQSPPEKVAPTVPTGQPQITPVPPGAPLMRGLSLQERQKQIDTVEPPSPTAGMLKPTVHVEQSRVTPVGSEDATLVETSVQETLQKLETLKQVLLAAEDIVRAIDTEEAWKTLEALKRRVKEDLEKLSSLKDIPTTDTEGIRSKTMVLNEKFLMSIVSDVTPLLQSLQKEAQEFARRVARKMLKLQPVERFSAAEAEVLKGITSETLANSLIYYAPSLNTWKIFSEGAREAEQRVAKVPLFAGIDDSFQLEKVAADCVFLAEMKSVLTHTQASLDNLHRISIGATRSRHCQRLQTLSIGLRGSCRLMEAIVKQAKDVLPPHAVVEDREVLENVSNKLDKVKEALAKLSMETESVHTAESIEAIDNQGFSATLVGKEAESLLVEASEELSRVSYMTGFSSASALESTVLSLIDDAVESAENSNLEVKEVCQGLRTNIENSSKKNTEHFVNPRIWQVLQQAVQRLEDQAASLASRAKSVSQHARTNTSLLSLSTLHQNALTTVAQLNELLSQEHLLQVHYEVLTRLERGMQLSDSVAKAAVKQSGDPFRHCPNVVERWAKQMLIISTGKRACGTFPQLAVAFEGGKRLATSFNQRVGLSCPLTTACTVREGVQALVEMTFREVMVR</sequence>
<keyword evidence="1" id="KW-0175">Coiled coil</keyword>
<evidence type="ECO:0008006" key="6">
    <source>
        <dbReference type="Google" id="ProtNLM"/>
    </source>
</evidence>
<keyword evidence="3" id="KW-1133">Transmembrane helix</keyword>
<dbReference type="EMBL" id="JROU02001527">
    <property type="protein sequence ID" value="OEH76133.1"/>
    <property type="molecule type" value="Genomic_DNA"/>
</dbReference>